<keyword evidence="2" id="KW-1185">Reference proteome</keyword>
<organism evidence="1 2">
    <name type="scientific">Spirilliplanes yamanashiensis</name>
    <dbReference type="NCBI Taxonomy" id="42233"/>
    <lineage>
        <taxon>Bacteria</taxon>
        <taxon>Bacillati</taxon>
        <taxon>Actinomycetota</taxon>
        <taxon>Actinomycetes</taxon>
        <taxon>Micromonosporales</taxon>
        <taxon>Micromonosporaceae</taxon>
        <taxon>Spirilliplanes</taxon>
    </lineage>
</organism>
<dbReference type="RefSeq" id="WP_203938397.1">
    <property type="nucleotide sequence ID" value="NZ_BAAAGJ010000005.1"/>
</dbReference>
<protein>
    <submittedName>
        <fullName evidence="1">Uncharacterized protein</fullName>
    </submittedName>
</protein>
<reference evidence="1" key="1">
    <citation type="submission" date="2021-01" db="EMBL/GenBank/DDBJ databases">
        <title>Whole genome shotgun sequence of Spirilliplanes yamanashiensis NBRC 15828.</title>
        <authorList>
            <person name="Komaki H."/>
            <person name="Tamura T."/>
        </authorList>
    </citation>
    <scope>NUCLEOTIDE SEQUENCE</scope>
    <source>
        <strain evidence="1">NBRC 15828</strain>
    </source>
</reference>
<comment type="caution">
    <text evidence="1">The sequence shown here is derived from an EMBL/GenBank/DDBJ whole genome shotgun (WGS) entry which is preliminary data.</text>
</comment>
<gene>
    <name evidence="1" type="ORF">Sya03_24630</name>
</gene>
<evidence type="ECO:0000313" key="1">
    <source>
        <dbReference type="EMBL" id="GIJ03111.1"/>
    </source>
</evidence>
<dbReference type="Proteomes" id="UP000652013">
    <property type="component" value="Unassembled WGS sequence"/>
</dbReference>
<sequence length="157" mass="17626">MLTAEKPTMWRSRYDITNDGGRVARWEPSWWRSGGAFELDGQRYQVHGNALGSRFELIDRTGRQLASARRVGRKRWTVRSGDRTYEFRRASMWRGDQELLLGDQAVGSVRRSSVWRGSAVADLPGMPEPVQVFVLCVVLAMWDAETVAAVAASSGHA</sequence>
<name>A0A8J3Y747_9ACTN</name>
<proteinExistence type="predicted"/>
<accession>A0A8J3Y747</accession>
<dbReference type="AlphaFoldDB" id="A0A8J3Y747"/>
<evidence type="ECO:0000313" key="2">
    <source>
        <dbReference type="Proteomes" id="UP000652013"/>
    </source>
</evidence>
<dbReference type="EMBL" id="BOOY01000018">
    <property type="protein sequence ID" value="GIJ03111.1"/>
    <property type="molecule type" value="Genomic_DNA"/>
</dbReference>